<dbReference type="HOGENOM" id="CLU_002833_3_1_1"/>
<gene>
    <name evidence="5" type="primary">LOC116423646</name>
</gene>
<dbReference type="SUPFAM" id="SSF51445">
    <property type="entry name" value="(Trans)glycosidases"/>
    <property type="match status" value="1"/>
</dbReference>
<dbReference type="GO" id="GO:0006032">
    <property type="term" value="P:chitin catabolic process"/>
    <property type="evidence" value="ECO:0007669"/>
    <property type="project" value="TreeGrafter"/>
</dbReference>
<dbReference type="Pfam" id="PF00704">
    <property type="entry name" value="Glyco_hydro_18"/>
    <property type="match status" value="1"/>
</dbReference>
<dbReference type="eggNOG" id="KOG2806">
    <property type="taxonomic scope" value="Eukaryota"/>
</dbReference>
<dbReference type="GO" id="GO:0005975">
    <property type="term" value="P:carbohydrate metabolic process"/>
    <property type="evidence" value="ECO:0007669"/>
    <property type="project" value="InterPro"/>
</dbReference>
<proteinExistence type="predicted"/>
<dbReference type="SUPFAM" id="SSF54556">
    <property type="entry name" value="Chitinase insertion domain"/>
    <property type="match status" value="1"/>
</dbReference>
<dbReference type="Gene3D" id="3.10.50.10">
    <property type="match status" value="1"/>
</dbReference>
<accession>G3WIQ7</accession>
<evidence type="ECO:0000256" key="2">
    <source>
        <dbReference type="ARBA" id="ARBA00023157"/>
    </source>
</evidence>
<feature type="domain" description="GH18" evidence="4">
    <location>
        <begin position="22"/>
        <end position="389"/>
    </location>
</feature>
<dbReference type="AlphaFoldDB" id="G3WIQ7"/>
<feature type="signal peptide" evidence="3">
    <location>
        <begin position="1"/>
        <end position="21"/>
    </location>
</feature>
<reference evidence="5" key="3">
    <citation type="submission" date="2025-09" db="UniProtKB">
        <authorList>
            <consortium name="Ensembl"/>
        </authorList>
    </citation>
    <scope>IDENTIFICATION</scope>
</reference>
<dbReference type="InterPro" id="IPR017853">
    <property type="entry name" value="GH"/>
</dbReference>
<dbReference type="FunFam" id="3.10.50.10:FF:000001">
    <property type="entry name" value="Chitinase 3-like 1"/>
    <property type="match status" value="1"/>
</dbReference>
<dbReference type="GeneTree" id="ENSGT00940000162223"/>
<feature type="chain" id="PRO_5029657206" description="GH18 domain-containing protein" evidence="3">
    <location>
        <begin position="22"/>
        <end position="492"/>
    </location>
</feature>
<dbReference type="Ensembl" id="ENSSHAT00000015439.2">
    <property type="protein sequence ID" value="ENSSHAP00000015312.2"/>
    <property type="gene ID" value="ENSSHAG00000013052.2"/>
</dbReference>
<dbReference type="SMART" id="SM00636">
    <property type="entry name" value="Glyco_18"/>
    <property type="match status" value="1"/>
</dbReference>
<dbReference type="GO" id="GO:0005576">
    <property type="term" value="C:extracellular region"/>
    <property type="evidence" value="ECO:0007669"/>
    <property type="project" value="TreeGrafter"/>
</dbReference>
<evidence type="ECO:0000313" key="5">
    <source>
        <dbReference type="Ensembl" id="ENSSHAP00000015312.2"/>
    </source>
</evidence>
<protein>
    <recommendedName>
        <fullName evidence="4">GH18 domain-containing protein</fullName>
    </recommendedName>
</protein>
<evidence type="ECO:0000313" key="6">
    <source>
        <dbReference type="Proteomes" id="UP000007648"/>
    </source>
</evidence>
<dbReference type="CDD" id="cd02872">
    <property type="entry name" value="GH18_chitolectin_chitotriosidase"/>
    <property type="match status" value="1"/>
</dbReference>
<keyword evidence="1 3" id="KW-0732">Signal</keyword>
<dbReference type="Proteomes" id="UP000007648">
    <property type="component" value="Unassembled WGS sequence"/>
</dbReference>
<reference evidence="5 6" key="1">
    <citation type="journal article" date="2011" name="Proc. Natl. Acad. Sci. U.S.A.">
        <title>Genetic diversity and population structure of the endangered marsupial Sarcophilus harrisii (Tasmanian devil).</title>
        <authorList>
            <person name="Miller W."/>
            <person name="Hayes V.M."/>
            <person name="Ratan A."/>
            <person name="Petersen D.C."/>
            <person name="Wittekindt N.E."/>
            <person name="Miller J."/>
            <person name="Walenz B."/>
            <person name="Knight J."/>
            <person name="Qi J."/>
            <person name="Zhao F."/>
            <person name="Wang Q."/>
            <person name="Bedoya-Reina O.C."/>
            <person name="Katiyar N."/>
            <person name="Tomsho L.P."/>
            <person name="Kasson L.M."/>
            <person name="Hardie R.A."/>
            <person name="Woodbridge P."/>
            <person name="Tindall E.A."/>
            <person name="Bertelsen M.F."/>
            <person name="Dixon D."/>
            <person name="Pyecroft S."/>
            <person name="Helgen K.M."/>
            <person name="Lesk A.M."/>
            <person name="Pringle T.H."/>
            <person name="Patterson N."/>
            <person name="Zhang Y."/>
            <person name="Kreiss A."/>
            <person name="Woods G.M."/>
            <person name="Jones M.E."/>
            <person name="Schuster S.C."/>
        </authorList>
    </citation>
    <scope>NUCLEOTIDE SEQUENCE [LARGE SCALE GENOMIC DNA]</scope>
</reference>
<dbReference type="GO" id="GO:0004568">
    <property type="term" value="F:chitinase activity"/>
    <property type="evidence" value="ECO:0007669"/>
    <property type="project" value="TreeGrafter"/>
</dbReference>
<organism evidence="5 6">
    <name type="scientific">Sarcophilus harrisii</name>
    <name type="common">Tasmanian devil</name>
    <name type="synonym">Sarcophilus laniarius</name>
    <dbReference type="NCBI Taxonomy" id="9305"/>
    <lineage>
        <taxon>Eukaryota</taxon>
        <taxon>Metazoa</taxon>
        <taxon>Chordata</taxon>
        <taxon>Craniata</taxon>
        <taxon>Vertebrata</taxon>
        <taxon>Euteleostomi</taxon>
        <taxon>Mammalia</taxon>
        <taxon>Metatheria</taxon>
        <taxon>Dasyuromorphia</taxon>
        <taxon>Dasyuridae</taxon>
        <taxon>Sarcophilus</taxon>
    </lineage>
</organism>
<dbReference type="GO" id="GO:0008061">
    <property type="term" value="F:chitin binding"/>
    <property type="evidence" value="ECO:0007669"/>
    <property type="project" value="InterPro"/>
</dbReference>
<sequence>MARLLLWAGLILLLQLQLGTAYKLVCYFTSWSRQRPSPASFFPNDVDPHLCTHVVYAFASMKNNKIVPKENDDEREIYPQLMKLKERNQDLRILLSIGGWYFGTSRFTAMMSTFQNRQVFIASVLFLLRAHGFDGLDLFFLYPASRGSPSQDRVRFSQLIQELIVTFYEEAHTTGRRRLLLTAAVSGNRDIIKGAYEVSNIARLLDYISVLTYDFHGSWNSVTGHNSPLYGMNWGSNKIDYLNCEYAMKLWEKKGAPPKKLIMGFPTYGRTFDTLISSREPGAPAFGPAPAGNYTKEAGVWAYYEICPFLEKAMKKWINAQRVPYAYMNNYWVGYDNVRSFAYKTAFIKVKNYGGAMVWTLDLDDFKGIFCEQGPYPLVKTIKQILFFQMLDSTLPPQVSPFTRGGEIAMATSPTIFFRAATGSPTSASAPPAGPGALTAGSQSAAPAAAAAGSTAALAPGSTAALARGSTAALAPGSTAALAPGRRGRWPG</sequence>
<dbReference type="PANTHER" id="PTHR11177:SF248">
    <property type="entry name" value="CHITOTRIOSIDASE-1"/>
    <property type="match status" value="1"/>
</dbReference>
<dbReference type="STRING" id="9305.ENSSHAP00000015312"/>
<keyword evidence="6" id="KW-1185">Reference proteome</keyword>
<dbReference type="InterPro" id="IPR050314">
    <property type="entry name" value="Glycosyl_Hydrlase_18"/>
</dbReference>
<keyword evidence="2" id="KW-1015">Disulfide bond</keyword>
<reference evidence="5" key="2">
    <citation type="submission" date="2025-08" db="UniProtKB">
        <authorList>
            <consortium name="Ensembl"/>
        </authorList>
    </citation>
    <scope>IDENTIFICATION</scope>
</reference>
<dbReference type="InParanoid" id="G3WIQ7"/>
<dbReference type="PROSITE" id="PS51910">
    <property type="entry name" value="GH18_2"/>
    <property type="match status" value="1"/>
</dbReference>
<dbReference type="InterPro" id="IPR029070">
    <property type="entry name" value="Chitinase_insertion_sf"/>
</dbReference>
<evidence type="ECO:0000256" key="3">
    <source>
        <dbReference type="SAM" id="SignalP"/>
    </source>
</evidence>
<name>G3WIQ7_SARHA</name>
<dbReference type="InterPro" id="IPR001223">
    <property type="entry name" value="Glyco_hydro18_cat"/>
</dbReference>
<evidence type="ECO:0000256" key="1">
    <source>
        <dbReference type="ARBA" id="ARBA00022729"/>
    </source>
</evidence>
<dbReference type="InterPro" id="IPR011583">
    <property type="entry name" value="Chitinase_II/V-like_cat"/>
</dbReference>
<dbReference type="FunCoup" id="G3WIQ7">
    <property type="interactions" value="21"/>
</dbReference>
<dbReference type="Gene3D" id="3.20.20.80">
    <property type="entry name" value="Glycosidases"/>
    <property type="match status" value="1"/>
</dbReference>
<evidence type="ECO:0000259" key="4">
    <source>
        <dbReference type="PROSITE" id="PS51910"/>
    </source>
</evidence>
<dbReference type="PANTHER" id="PTHR11177">
    <property type="entry name" value="CHITINASE"/>
    <property type="match status" value="1"/>
</dbReference>
<dbReference type="FunFam" id="3.20.20.80:FF:000007">
    <property type="entry name" value="Acidic mammalian chitinase"/>
    <property type="match status" value="1"/>
</dbReference>